<dbReference type="InterPro" id="IPR043964">
    <property type="entry name" value="P-loop_TraG"/>
</dbReference>
<accession>A0A3E4JRH5</accession>
<proteinExistence type="predicted"/>
<evidence type="ECO:0000313" key="2">
    <source>
        <dbReference type="EMBL" id="RGJ89539.1"/>
    </source>
</evidence>
<evidence type="ECO:0000313" key="3">
    <source>
        <dbReference type="Proteomes" id="UP000260640"/>
    </source>
</evidence>
<gene>
    <name evidence="2" type="ORF">DXD46_06595</name>
</gene>
<dbReference type="Pfam" id="PF19044">
    <property type="entry name" value="P-loop_TraG"/>
    <property type="match status" value="1"/>
</dbReference>
<dbReference type="Proteomes" id="UP000260640">
    <property type="component" value="Unassembled WGS sequence"/>
</dbReference>
<protein>
    <submittedName>
        <fullName evidence="2">Conjugal transfer protein TraG</fullName>
    </submittedName>
</protein>
<organism evidence="2 3">
    <name type="scientific">Phocaeicola vulgatus</name>
    <name type="common">Bacteroides vulgatus</name>
    <dbReference type="NCBI Taxonomy" id="821"/>
    <lineage>
        <taxon>Bacteria</taxon>
        <taxon>Pseudomonadati</taxon>
        <taxon>Bacteroidota</taxon>
        <taxon>Bacteroidia</taxon>
        <taxon>Bacteroidales</taxon>
        <taxon>Bacteroidaceae</taxon>
        <taxon>Phocaeicola</taxon>
    </lineage>
</organism>
<feature type="domain" description="TraG P-loop" evidence="1">
    <location>
        <begin position="1"/>
        <end position="51"/>
    </location>
</feature>
<dbReference type="EMBL" id="QSPP01000013">
    <property type="protein sequence ID" value="RGJ89539.1"/>
    <property type="molecule type" value="Genomic_DNA"/>
</dbReference>
<evidence type="ECO:0000259" key="1">
    <source>
        <dbReference type="Pfam" id="PF19044"/>
    </source>
</evidence>
<sequence length="57" mass="6203">MGGVQSAVYATETSTAEYLTYTTEESEKLEVERMAAKTGSMEQAIRVLAAEKDGGRR</sequence>
<comment type="caution">
    <text evidence="2">The sequence shown here is derived from an EMBL/GenBank/DDBJ whole genome shotgun (WGS) entry which is preliminary data.</text>
</comment>
<name>A0A3E4JRH5_PHOVU</name>
<dbReference type="AlphaFoldDB" id="A0A3E4JRH5"/>
<reference evidence="2 3" key="1">
    <citation type="submission" date="2018-08" db="EMBL/GenBank/DDBJ databases">
        <title>A genome reference for cultivated species of the human gut microbiota.</title>
        <authorList>
            <person name="Zou Y."/>
            <person name="Xue W."/>
            <person name="Luo G."/>
        </authorList>
    </citation>
    <scope>NUCLEOTIDE SEQUENCE [LARGE SCALE GENOMIC DNA]</scope>
    <source>
        <strain evidence="2 3">TM05-16</strain>
    </source>
</reference>